<dbReference type="SUPFAM" id="SSF56112">
    <property type="entry name" value="Protein kinase-like (PK-like)"/>
    <property type="match status" value="1"/>
</dbReference>
<evidence type="ECO:0000313" key="3">
    <source>
        <dbReference type="Proteomes" id="UP000054715"/>
    </source>
</evidence>
<sequence length="303" mass="35031">MNNQHWSGQFFKHPIHSIVSLKGGQQHQTDLIELYDGSKWVCKILNNYTWLGAIKQIQLAFTEDIATYVAQELNCTFAPLKLGNSNQQDNYRYLIVPYCSGKSVVAVKKKQAMKLGGLLAKLHGLSLTHPEGRGFPLIHLPNQYIYPVWLKLLVQRCNELHEYDKANWIISHRDMHLQNIIWKTVTKPHLIDWESAGFIHPFIELIGLATNCSGLANCQFDKELFQATLLGYLQQKGKLPRTDNNLWEMCFHSWLLWYNYSLEKGCYEDAQNTLQAIELIKLTMPVLKTIYAEASDYEKNRFA</sequence>
<evidence type="ECO:0000259" key="1">
    <source>
        <dbReference type="Pfam" id="PF01636"/>
    </source>
</evidence>
<name>A0A0W0UHM1_9GAMM</name>
<dbReference type="STRING" id="455.Ljam_1571"/>
<comment type="caution">
    <text evidence="2">The sequence shown here is derived from an EMBL/GenBank/DDBJ whole genome shotgun (WGS) entry which is preliminary data.</text>
</comment>
<accession>A0A0W0UHM1</accession>
<evidence type="ECO:0000313" key="2">
    <source>
        <dbReference type="EMBL" id="KTD07376.1"/>
    </source>
</evidence>
<organism evidence="2 3">
    <name type="scientific">Legionella jamestowniensis</name>
    <dbReference type="NCBI Taxonomy" id="455"/>
    <lineage>
        <taxon>Bacteria</taxon>
        <taxon>Pseudomonadati</taxon>
        <taxon>Pseudomonadota</taxon>
        <taxon>Gammaproteobacteria</taxon>
        <taxon>Legionellales</taxon>
        <taxon>Legionellaceae</taxon>
        <taxon>Legionella</taxon>
    </lineage>
</organism>
<gene>
    <name evidence="2" type="ORF">Ljam_1571</name>
</gene>
<dbReference type="Pfam" id="PF01636">
    <property type="entry name" value="APH"/>
    <property type="match status" value="1"/>
</dbReference>
<dbReference type="AlphaFoldDB" id="A0A0W0UHM1"/>
<dbReference type="InterPro" id="IPR002575">
    <property type="entry name" value="Aminoglycoside_PTrfase"/>
</dbReference>
<reference evidence="2 3" key="1">
    <citation type="submission" date="2015-11" db="EMBL/GenBank/DDBJ databases">
        <title>Genomic analysis of 38 Legionella species identifies large and diverse effector repertoires.</title>
        <authorList>
            <person name="Burstein D."/>
            <person name="Amaro F."/>
            <person name="Zusman T."/>
            <person name="Lifshitz Z."/>
            <person name="Cohen O."/>
            <person name="Gilbert J.A."/>
            <person name="Pupko T."/>
            <person name="Shuman H.A."/>
            <person name="Segal G."/>
        </authorList>
    </citation>
    <scope>NUCLEOTIDE SEQUENCE [LARGE SCALE GENOMIC DNA]</scope>
    <source>
        <strain evidence="2 3">JA-26-G1-E2</strain>
    </source>
</reference>
<dbReference type="Proteomes" id="UP000054715">
    <property type="component" value="Unassembled WGS sequence"/>
</dbReference>
<dbReference type="EMBL" id="LNYG01000013">
    <property type="protein sequence ID" value="KTD07376.1"/>
    <property type="molecule type" value="Genomic_DNA"/>
</dbReference>
<dbReference type="InterPro" id="IPR011009">
    <property type="entry name" value="Kinase-like_dom_sf"/>
</dbReference>
<dbReference type="GO" id="GO:0016740">
    <property type="term" value="F:transferase activity"/>
    <property type="evidence" value="ECO:0007669"/>
    <property type="project" value="UniProtKB-KW"/>
</dbReference>
<dbReference type="PATRIC" id="fig|455.5.peg.1662"/>
<protein>
    <submittedName>
        <fullName evidence="2">Putative aminoglycoside phosphotransferase</fullName>
    </submittedName>
</protein>
<dbReference type="OrthoDB" id="179763at2"/>
<dbReference type="RefSeq" id="WP_058449504.1">
    <property type="nucleotide sequence ID" value="NZ_CAAAJF010000005.1"/>
</dbReference>
<feature type="domain" description="Aminoglycoside phosphotransferase" evidence="1">
    <location>
        <begin position="59"/>
        <end position="229"/>
    </location>
</feature>
<keyword evidence="2" id="KW-0808">Transferase</keyword>
<dbReference type="Gene3D" id="3.90.1200.10">
    <property type="match status" value="1"/>
</dbReference>
<proteinExistence type="predicted"/>